<evidence type="ECO:0000313" key="5">
    <source>
        <dbReference type="Proteomes" id="UP001500804"/>
    </source>
</evidence>
<organism evidence="4 5">
    <name type="scientific">Pseudonocardia adelaidensis</name>
    <dbReference type="NCBI Taxonomy" id="648754"/>
    <lineage>
        <taxon>Bacteria</taxon>
        <taxon>Bacillati</taxon>
        <taxon>Actinomycetota</taxon>
        <taxon>Actinomycetes</taxon>
        <taxon>Pseudonocardiales</taxon>
        <taxon>Pseudonocardiaceae</taxon>
        <taxon>Pseudonocardia</taxon>
    </lineage>
</organism>
<gene>
    <name evidence="4" type="ORF">GCM10023320_16360</name>
</gene>
<dbReference type="SUPFAM" id="SSF55469">
    <property type="entry name" value="FMN-dependent nitroreductase-like"/>
    <property type="match status" value="1"/>
</dbReference>
<evidence type="ECO:0000256" key="1">
    <source>
        <dbReference type="ARBA" id="ARBA00007118"/>
    </source>
</evidence>
<comment type="caution">
    <text evidence="4">The sequence shown here is derived from an EMBL/GenBank/DDBJ whole genome shotgun (WGS) entry which is preliminary data.</text>
</comment>
<accession>A0ABP9NEA0</accession>
<dbReference type="InterPro" id="IPR000415">
    <property type="entry name" value="Nitroreductase-like"/>
</dbReference>
<sequence>MLDLSAHELVTTTRAVRRRLDLDRPVDPALIEACVEIAVQAPTGRNRQRWSFVVVTVPDRKAALADIWRRGTRAGGTPMPEEDARRAYAKPGTMEKVFDGVDHLYRTLHRMPALVVPCVTGRTEGAAVVEQAGTWGSILPATWSFMLAARLHGLGTCWTTSHLHFEREAAELLGIDHERVMQVALTPVAHTVGTDFRPGSRVPVAEVLHWEQW</sequence>
<dbReference type="InterPro" id="IPR029479">
    <property type="entry name" value="Nitroreductase"/>
</dbReference>
<name>A0ABP9NEA0_9PSEU</name>
<comment type="similarity">
    <text evidence="1">Belongs to the nitroreductase family.</text>
</comment>
<dbReference type="PANTHER" id="PTHR43673">
    <property type="entry name" value="NAD(P)H NITROREDUCTASE YDGI-RELATED"/>
    <property type="match status" value="1"/>
</dbReference>
<keyword evidence="2" id="KW-0560">Oxidoreductase</keyword>
<evidence type="ECO:0000259" key="3">
    <source>
        <dbReference type="Pfam" id="PF00881"/>
    </source>
</evidence>
<dbReference type="Pfam" id="PF00881">
    <property type="entry name" value="Nitroreductase"/>
    <property type="match status" value="1"/>
</dbReference>
<dbReference type="PANTHER" id="PTHR43673:SF10">
    <property type="entry name" value="NADH DEHYDROGENASE_NAD(P)H NITROREDUCTASE XCC3605-RELATED"/>
    <property type="match status" value="1"/>
</dbReference>
<proteinExistence type="inferred from homology"/>
<protein>
    <submittedName>
        <fullName evidence="4">Nitroreductase family protein</fullName>
    </submittedName>
</protein>
<evidence type="ECO:0000313" key="4">
    <source>
        <dbReference type="EMBL" id="GAA5116303.1"/>
    </source>
</evidence>
<dbReference type="EMBL" id="BAABJO010000005">
    <property type="protein sequence ID" value="GAA5116303.1"/>
    <property type="molecule type" value="Genomic_DNA"/>
</dbReference>
<keyword evidence="5" id="KW-1185">Reference proteome</keyword>
<dbReference type="Proteomes" id="UP001500804">
    <property type="component" value="Unassembled WGS sequence"/>
</dbReference>
<evidence type="ECO:0000256" key="2">
    <source>
        <dbReference type="ARBA" id="ARBA00023002"/>
    </source>
</evidence>
<feature type="domain" description="Nitroreductase" evidence="3">
    <location>
        <begin position="14"/>
        <end position="184"/>
    </location>
</feature>
<dbReference type="Gene3D" id="3.40.109.10">
    <property type="entry name" value="NADH Oxidase"/>
    <property type="match status" value="1"/>
</dbReference>
<dbReference type="CDD" id="cd02062">
    <property type="entry name" value="Nitro_FMN_reductase"/>
    <property type="match status" value="1"/>
</dbReference>
<reference evidence="5" key="1">
    <citation type="journal article" date="2019" name="Int. J. Syst. Evol. Microbiol.">
        <title>The Global Catalogue of Microorganisms (GCM) 10K type strain sequencing project: providing services to taxonomists for standard genome sequencing and annotation.</title>
        <authorList>
            <consortium name="The Broad Institute Genomics Platform"/>
            <consortium name="The Broad Institute Genome Sequencing Center for Infectious Disease"/>
            <person name="Wu L."/>
            <person name="Ma J."/>
        </authorList>
    </citation>
    <scope>NUCLEOTIDE SEQUENCE [LARGE SCALE GENOMIC DNA]</scope>
    <source>
        <strain evidence="5">JCM 18302</strain>
    </source>
</reference>